<feature type="domain" description="Cystatin" evidence="5">
    <location>
        <begin position="72"/>
        <end position="170"/>
    </location>
</feature>
<dbReference type="GO" id="GO:0004869">
    <property type="term" value="F:cysteine-type endopeptidase inhibitor activity"/>
    <property type="evidence" value="ECO:0007669"/>
    <property type="project" value="UniProtKB-KW"/>
</dbReference>
<feature type="signal peptide" evidence="4">
    <location>
        <begin position="1"/>
        <end position="17"/>
    </location>
</feature>
<dbReference type="InterPro" id="IPR046350">
    <property type="entry name" value="Cystatin_sf"/>
</dbReference>
<reference evidence="6" key="1">
    <citation type="submission" date="2021-03" db="EMBL/GenBank/DDBJ databases">
        <authorList>
            <person name="Li Z."/>
            <person name="Yang C."/>
        </authorList>
    </citation>
    <scope>NUCLEOTIDE SEQUENCE</scope>
    <source>
        <strain evidence="6">Dzin_1.0</strain>
        <tissue evidence="6">Leaf</tissue>
    </source>
</reference>
<evidence type="ECO:0000256" key="1">
    <source>
        <dbReference type="ARBA" id="ARBA00007233"/>
    </source>
</evidence>
<dbReference type="CDD" id="cd00042">
    <property type="entry name" value="CY"/>
    <property type="match status" value="1"/>
</dbReference>
<dbReference type="SUPFAM" id="SSF54403">
    <property type="entry name" value="Cystatin/monellin"/>
    <property type="match status" value="1"/>
</dbReference>
<evidence type="ECO:0000256" key="3">
    <source>
        <dbReference type="ARBA" id="ARBA00022704"/>
    </source>
</evidence>
<keyword evidence="3" id="KW-0789">Thiol protease inhibitor</keyword>
<keyword evidence="7" id="KW-1185">Reference proteome</keyword>
<dbReference type="Pfam" id="PF16845">
    <property type="entry name" value="SQAPI"/>
    <property type="match status" value="1"/>
</dbReference>
<name>A0A9D5C5Q3_9LILI</name>
<evidence type="ECO:0000313" key="6">
    <source>
        <dbReference type="EMBL" id="KAJ0967042.1"/>
    </source>
</evidence>
<evidence type="ECO:0000313" key="7">
    <source>
        <dbReference type="Proteomes" id="UP001085076"/>
    </source>
</evidence>
<organism evidence="6 7">
    <name type="scientific">Dioscorea zingiberensis</name>
    <dbReference type="NCBI Taxonomy" id="325984"/>
    <lineage>
        <taxon>Eukaryota</taxon>
        <taxon>Viridiplantae</taxon>
        <taxon>Streptophyta</taxon>
        <taxon>Embryophyta</taxon>
        <taxon>Tracheophyta</taxon>
        <taxon>Spermatophyta</taxon>
        <taxon>Magnoliopsida</taxon>
        <taxon>Liliopsida</taxon>
        <taxon>Dioscoreales</taxon>
        <taxon>Dioscoreaceae</taxon>
        <taxon>Dioscorea</taxon>
    </lineage>
</organism>
<keyword evidence="2" id="KW-0646">Protease inhibitor</keyword>
<accession>A0A9D5C5Q3</accession>
<proteinExistence type="inferred from homology"/>
<dbReference type="PANTHER" id="PTHR47373">
    <property type="entry name" value="CYSTEINE PROTEINASE INHIBITOR 2"/>
    <property type="match status" value="1"/>
</dbReference>
<dbReference type="EMBL" id="JAGGNH010000007">
    <property type="protein sequence ID" value="KAJ0967042.1"/>
    <property type="molecule type" value="Genomic_DNA"/>
</dbReference>
<comment type="caution">
    <text evidence="6">The sequence shown here is derived from an EMBL/GenBank/DDBJ whole genome shotgun (WGS) entry which is preliminary data.</text>
</comment>
<dbReference type="Gene3D" id="3.10.450.10">
    <property type="match status" value="2"/>
</dbReference>
<sequence>MAARIPLILLAATALTAFTVFSTGRMLGGLTEINNVVSNELVHSLGKFAVENYNRNQEKNKAPPTRLFDTGTIVGGVKDINNVESNELVQSLGKFAVENYNRNQEKNKAPATTLLSFSHVIAAKWQFVEGRMYHMKIVAEDSHHARKVFDAKVTEKPWLKSKKVVSFTPSAH</sequence>
<dbReference type="InterPro" id="IPR000010">
    <property type="entry name" value="Cystatin_dom"/>
</dbReference>
<protein>
    <recommendedName>
        <fullName evidence="5">Cystatin domain-containing protein</fullName>
    </recommendedName>
</protein>
<dbReference type="PANTHER" id="PTHR47373:SF2">
    <property type="entry name" value="CYSTEINE PROTEINASE INHIBITOR 10"/>
    <property type="match status" value="1"/>
</dbReference>
<comment type="similarity">
    <text evidence="1">Belongs to the cystatin family. Phytocystatin subfamily.</text>
</comment>
<dbReference type="SMART" id="SM00043">
    <property type="entry name" value="CY"/>
    <property type="match status" value="1"/>
</dbReference>
<evidence type="ECO:0000256" key="2">
    <source>
        <dbReference type="ARBA" id="ARBA00022690"/>
    </source>
</evidence>
<dbReference type="OrthoDB" id="1908104at2759"/>
<evidence type="ECO:0000256" key="4">
    <source>
        <dbReference type="SAM" id="SignalP"/>
    </source>
</evidence>
<gene>
    <name evidence="6" type="ORF">J5N97_023959</name>
</gene>
<evidence type="ECO:0000259" key="5">
    <source>
        <dbReference type="SMART" id="SM00043"/>
    </source>
</evidence>
<dbReference type="AlphaFoldDB" id="A0A9D5C5Q3"/>
<reference evidence="6" key="2">
    <citation type="journal article" date="2022" name="Hortic Res">
        <title>The genome of Dioscorea zingiberensis sheds light on the biosynthesis, origin and evolution of the medicinally important diosgenin saponins.</title>
        <authorList>
            <person name="Li Y."/>
            <person name="Tan C."/>
            <person name="Li Z."/>
            <person name="Guo J."/>
            <person name="Li S."/>
            <person name="Chen X."/>
            <person name="Wang C."/>
            <person name="Dai X."/>
            <person name="Yang H."/>
            <person name="Song W."/>
            <person name="Hou L."/>
            <person name="Xu J."/>
            <person name="Tong Z."/>
            <person name="Xu A."/>
            <person name="Yuan X."/>
            <person name="Wang W."/>
            <person name="Yang Q."/>
            <person name="Chen L."/>
            <person name="Sun Z."/>
            <person name="Wang K."/>
            <person name="Pan B."/>
            <person name="Chen J."/>
            <person name="Bao Y."/>
            <person name="Liu F."/>
            <person name="Qi X."/>
            <person name="Gang D.R."/>
            <person name="Wen J."/>
            <person name="Li J."/>
        </authorList>
    </citation>
    <scope>NUCLEOTIDE SEQUENCE</scope>
    <source>
        <strain evidence="6">Dzin_1.0</strain>
    </source>
</reference>
<feature type="chain" id="PRO_5038825538" description="Cystatin domain-containing protein" evidence="4">
    <location>
        <begin position="18"/>
        <end position="172"/>
    </location>
</feature>
<dbReference type="Proteomes" id="UP001085076">
    <property type="component" value="Miscellaneous, Linkage group lg07"/>
</dbReference>
<keyword evidence="4" id="KW-0732">Signal</keyword>